<reference evidence="3 4" key="1">
    <citation type="submission" date="2020-07" db="EMBL/GenBank/DDBJ databases">
        <title>Description of Kordia aestuariivivens sp. nov., isolated from a tidal flat.</title>
        <authorList>
            <person name="Park S."/>
            <person name="Yoon J.-H."/>
        </authorList>
    </citation>
    <scope>NUCLEOTIDE SEQUENCE [LARGE SCALE GENOMIC DNA]</scope>
    <source>
        <strain evidence="3 4">YSTF-M3</strain>
    </source>
</reference>
<dbReference type="Proteomes" id="UP000619238">
    <property type="component" value="Unassembled WGS sequence"/>
</dbReference>
<protein>
    <submittedName>
        <fullName evidence="3">Ig-like domain-containing protein</fullName>
    </submittedName>
</protein>
<dbReference type="InterPro" id="IPR032812">
    <property type="entry name" value="SbsA_Ig"/>
</dbReference>
<feature type="domain" description="SbsA Ig-like" evidence="2">
    <location>
        <begin position="33"/>
        <end position="136"/>
    </location>
</feature>
<keyword evidence="1" id="KW-0732">Signal</keyword>
<dbReference type="Pfam" id="PF13205">
    <property type="entry name" value="Big_5"/>
    <property type="match status" value="1"/>
</dbReference>
<name>A0ABR7Q7Q1_9FLAO</name>
<proteinExistence type="predicted"/>
<evidence type="ECO:0000259" key="2">
    <source>
        <dbReference type="Pfam" id="PF13205"/>
    </source>
</evidence>
<sequence length="540" mass="62346">MKQRFIFFSIVILLLLSLVNCAKRGFPSGGDPDKTPPKMVKAQPEEFSTNFDEKRIRIYFNEYIKVKDIQKQLIISPPIKEGGYIIYPQGSASKYIDIQILDTLQPNTTYSFNFGQSIVDNNEGNPYDYFKYVFSTGSYIDSLEVGGTIEDAFNRSPEKFVSVMLYEIDYTYTDSTVYKKTPTYITNTLDSITNFKLENLRAGTYKMIALKDVSSNYVFNPLIDKIGYVEQEVTVPTDSLYTIKLFKEIPAFKATRPAQISKTMIAFGYEGPIDSMKITVNSEVADNFRYKTTRDPEKDTLRYWFENLKPETDSLLFTVSKGTYNKDFTVKLKELERDSMKLTANYKGSIPPNKDFKVAANTPIVAVNDKIISIQNKDSIPIEFTSKFDETTNSLDLFFEKKENQRYDITMLPKTITDFYGEVNDTLKYTLVTKEDKAYGNISLTYDGTEFPIIIQVVNEKLELIVEEYVTEAKSSYNFPFIDPQNVYFRVIFDTNKNGKWDTGNFLRNIQPEDVKYFPKKVEIRANWDVNEDLILKNLK</sequence>
<organism evidence="3 4">
    <name type="scientific">Kordia aestuariivivens</name>
    <dbReference type="NCBI Taxonomy" id="2759037"/>
    <lineage>
        <taxon>Bacteria</taxon>
        <taxon>Pseudomonadati</taxon>
        <taxon>Bacteroidota</taxon>
        <taxon>Flavobacteriia</taxon>
        <taxon>Flavobacteriales</taxon>
        <taxon>Flavobacteriaceae</taxon>
        <taxon>Kordia</taxon>
    </lineage>
</organism>
<keyword evidence="4" id="KW-1185">Reference proteome</keyword>
<comment type="caution">
    <text evidence="3">The sequence shown here is derived from an EMBL/GenBank/DDBJ whole genome shotgun (WGS) entry which is preliminary data.</text>
</comment>
<evidence type="ECO:0000313" key="4">
    <source>
        <dbReference type="Proteomes" id="UP000619238"/>
    </source>
</evidence>
<accession>A0ABR7Q7Q1</accession>
<evidence type="ECO:0000256" key="1">
    <source>
        <dbReference type="ARBA" id="ARBA00022729"/>
    </source>
</evidence>
<dbReference type="EMBL" id="JACGWS010000003">
    <property type="protein sequence ID" value="MBC8754463.1"/>
    <property type="molecule type" value="Genomic_DNA"/>
</dbReference>
<evidence type="ECO:0000313" key="3">
    <source>
        <dbReference type="EMBL" id="MBC8754463.1"/>
    </source>
</evidence>
<gene>
    <name evidence="3" type="ORF">H2O64_07250</name>
</gene>
<dbReference type="RefSeq" id="WP_187561499.1">
    <property type="nucleotide sequence ID" value="NZ_JACGWS010000003.1"/>
</dbReference>